<sequence length="55" mass="6099">MVSKIKATDKQVEIVPMEVSRVSGDASARKVDFILANPNQILMRKQQASKALSNR</sequence>
<dbReference type="Proteomes" id="UP000650424">
    <property type="component" value="Unassembled WGS sequence"/>
</dbReference>
<dbReference type="EMBL" id="JACOGF010000007">
    <property type="protein sequence ID" value="MBC3918833.1"/>
    <property type="molecule type" value="Genomic_DNA"/>
</dbReference>
<proteinExistence type="predicted"/>
<accession>A0ABR6ZTD7</accession>
<protein>
    <submittedName>
        <fullName evidence="1">Uncharacterized protein</fullName>
    </submittedName>
</protein>
<comment type="caution">
    <text evidence="1">The sequence shown here is derived from an EMBL/GenBank/DDBJ whole genome shotgun (WGS) entry which is preliminary data.</text>
</comment>
<name>A0ABR6ZTD7_9BURK</name>
<reference evidence="1 2" key="1">
    <citation type="submission" date="2020-08" db="EMBL/GenBank/DDBJ databases">
        <title>Novel species isolated from subtropical streams in China.</title>
        <authorList>
            <person name="Lu H."/>
        </authorList>
    </citation>
    <scope>NUCLEOTIDE SEQUENCE [LARGE SCALE GENOMIC DNA]</scope>
    <source>
        <strain evidence="1 2">CY18W</strain>
    </source>
</reference>
<evidence type="ECO:0000313" key="1">
    <source>
        <dbReference type="EMBL" id="MBC3918833.1"/>
    </source>
</evidence>
<evidence type="ECO:0000313" key="2">
    <source>
        <dbReference type="Proteomes" id="UP000650424"/>
    </source>
</evidence>
<gene>
    <name evidence="1" type="ORF">H8L32_15180</name>
</gene>
<organism evidence="1 2">
    <name type="scientific">Undibacterium hunanense</name>
    <dbReference type="NCBI Taxonomy" id="2762292"/>
    <lineage>
        <taxon>Bacteria</taxon>
        <taxon>Pseudomonadati</taxon>
        <taxon>Pseudomonadota</taxon>
        <taxon>Betaproteobacteria</taxon>
        <taxon>Burkholderiales</taxon>
        <taxon>Oxalobacteraceae</taxon>
        <taxon>Undibacterium</taxon>
    </lineage>
</organism>
<keyword evidence="2" id="KW-1185">Reference proteome</keyword>